<dbReference type="Proteomes" id="UP000037069">
    <property type="component" value="Unassembled WGS sequence"/>
</dbReference>
<feature type="compositionally biased region" description="Basic residues" evidence="2">
    <location>
        <begin position="714"/>
        <end position="734"/>
    </location>
</feature>
<feature type="compositionally biased region" description="Low complexity" evidence="2">
    <location>
        <begin position="696"/>
        <end position="713"/>
    </location>
</feature>
<feature type="compositionally biased region" description="Basic residues" evidence="2">
    <location>
        <begin position="188"/>
        <end position="197"/>
    </location>
</feature>
<feature type="compositionally biased region" description="Basic residues" evidence="2">
    <location>
        <begin position="447"/>
        <end position="457"/>
    </location>
</feature>
<feature type="region of interest" description="Disordered" evidence="2">
    <location>
        <begin position="281"/>
        <end position="303"/>
    </location>
</feature>
<evidence type="ECO:0000256" key="1">
    <source>
        <dbReference type="SAM" id="Coils"/>
    </source>
</evidence>
<feature type="coiled-coil region" evidence="1">
    <location>
        <begin position="2"/>
        <end position="50"/>
    </location>
</feature>
<name>A0A0L0C3X1_LUCCU</name>
<dbReference type="EMBL" id="JRES01000948">
    <property type="protein sequence ID" value="KNC26911.1"/>
    <property type="molecule type" value="Genomic_DNA"/>
</dbReference>
<gene>
    <name evidence="3" type="ORF">FF38_10919</name>
</gene>
<accession>A0A0L0C3X1</accession>
<dbReference type="OrthoDB" id="2436455at2759"/>
<sequence>MKTKQEREMAIVKSEMEVLKAQNTKYEEHTRKLSNQIVRLNDNILQHQKENTILSTKLKHIMDQLQESERCSKRPSSIHVSTISSSTAPVAGPNIGTNLAMEDEEGEVFNNTYLTDLKNGRMSELMSRDVCVEELKYRNSLLPPHLRSTYAAQFDHEFTEDDLKDGPHSLDDSMSALLSTTAGGTRKKCTGVTHYKRPGPPTPSKNGRLSFGGLSEPGREILKESYDTTNAASTVSSSKTPARFNFFASRFSMGHARDEKKPIIIKKESEEVILHKILQKPKKKGPTHRLLTGVGCTSTPRKSKVHYDQRRLLDQLMTSSPSPSPLAMDNKLVKIEKKITPPDVSIIETPLTALGRRSSVNKAVAHKPHAKRMEVIAGGLRRSRRNSSMFGRRLSRRMQEICTPTSGDTTSSALSTPAIGKDKNKRPLVSSTATTSGGISKSALLQRRLRKKPKREKGARPSLYLRGNIFAKYRTPNKGAIHDLNRYKSKKQRLDRFNLGRNLKSFKSETQEYESDKTISSKAIKNITYDLKNNNYATFNHNKAALGETVVIAKCQPKGQEYEEDETFTFGEELFDNEDLDYMEDYESEEEYDDETAGDDGDLEEDYEEQDVTEDVKYDYQPVKEECCKQDLITSQDLEDFDRFIANTKVEMKNEKEHHDDDYTSQGSSKHFEKLLVETESNAPFEVKHIHFNVSKNSRSTRSTNSRCSSTASHHSHSSHSNHSHSHTHTHSHSHHDLEHDHTTLSTATPHLSPNNPTCQLSRTIYGGTVIYNHRLPNINTTYVRKSSIYVKNRKRSSHHHHQHHHMDSSSCNDVVLITNQTITFVDIMRMWSQMDSSTRLILHLPLYSVYSFRFVRGVKVIQRRCVITTCNCLSCLVAVVSL</sequence>
<feature type="compositionally biased region" description="Low complexity" evidence="2">
    <location>
        <begin position="77"/>
        <end position="87"/>
    </location>
</feature>
<feature type="region of interest" description="Disordered" evidence="2">
    <location>
        <begin position="72"/>
        <end position="91"/>
    </location>
</feature>
<evidence type="ECO:0000313" key="3">
    <source>
        <dbReference type="EMBL" id="KNC26911.1"/>
    </source>
</evidence>
<feature type="region of interest" description="Disordered" evidence="2">
    <location>
        <begin position="696"/>
        <end position="756"/>
    </location>
</feature>
<organism evidence="3 4">
    <name type="scientific">Lucilia cuprina</name>
    <name type="common">Green bottle fly</name>
    <name type="synonym">Australian sheep blowfly</name>
    <dbReference type="NCBI Taxonomy" id="7375"/>
    <lineage>
        <taxon>Eukaryota</taxon>
        <taxon>Metazoa</taxon>
        <taxon>Ecdysozoa</taxon>
        <taxon>Arthropoda</taxon>
        <taxon>Hexapoda</taxon>
        <taxon>Insecta</taxon>
        <taxon>Pterygota</taxon>
        <taxon>Neoptera</taxon>
        <taxon>Endopterygota</taxon>
        <taxon>Diptera</taxon>
        <taxon>Brachycera</taxon>
        <taxon>Muscomorpha</taxon>
        <taxon>Oestroidea</taxon>
        <taxon>Calliphoridae</taxon>
        <taxon>Luciliinae</taxon>
        <taxon>Lucilia</taxon>
    </lineage>
</organism>
<feature type="compositionally biased region" description="Polar residues" evidence="2">
    <location>
        <begin position="402"/>
        <end position="415"/>
    </location>
</feature>
<feature type="region of interest" description="Disordered" evidence="2">
    <location>
        <begin position="402"/>
        <end position="459"/>
    </location>
</feature>
<feature type="region of interest" description="Disordered" evidence="2">
    <location>
        <begin position="587"/>
        <end position="611"/>
    </location>
</feature>
<dbReference type="STRING" id="7375.A0A0L0C3X1"/>
<protein>
    <submittedName>
        <fullName evidence="3">Uncharacterized protein</fullName>
    </submittedName>
</protein>
<evidence type="ECO:0000256" key="2">
    <source>
        <dbReference type="SAM" id="MobiDB-lite"/>
    </source>
</evidence>
<evidence type="ECO:0000313" key="4">
    <source>
        <dbReference type="Proteomes" id="UP000037069"/>
    </source>
</evidence>
<keyword evidence="1" id="KW-0175">Coiled coil</keyword>
<reference evidence="3 4" key="1">
    <citation type="journal article" date="2015" name="Nat. Commun.">
        <title>Lucilia cuprina genome unlocks parasitic fly biology to underpin future interventions.</title>
        <authorList>
            <person name="Anstead C.A."/>
            <person name="Korhonen P.K."/>
            <person name="Young N.D."/>
            <person name="Hall R.S."/>
            <person name="Jex A.R."/>
            <person name="Murali S.C."/>
            <person name="Hughes D.S."/>
            <person name="Lee S.F."/>
            <person name="Perry T."/>
            <person name="Stroehlein A.J."/>
            <person name="Ansell B.R."/>
            <person name="Breugelmans B."/>
            <person name="Hofmann A."/>
            <person name="Qu J."/>
            <person name="Dugan S."/>
            <person name="Lee S.L."/>
            <person name="Chao H."/>
            <person name="Dinh H."/>
            <person name="Han Y."/>
            <person name="Doddapaneni H.V."/>
            <person name="Worley K.C."/>
            <person name="Muzny D.M."/>
            <person name="Ioannidis P."/>
            <person name="Waterhouse R.M."/>
            <person name="Zdobnov E.M."/>
            <person name="James P.J."/>
            <person name="Bagnall N.H."/>
            <person name="Kotze A.C."/>
            <person name="Gibbs R.A."/>
            <person name="Richards S."/>
            <person name="Batterham P."/>
            <person name="Gasser R.B."/>
        </authorList>
    </citation>
    <scope>NUCLEOTIDE SEQUENCE [LARGE SCALE GENOMIC DNA]</scope>
    <source>
        <strain evidence="3 4">LS</strain>
        <tissue evidence="3">Full body</tissue>
    </source>
</reference>
<feature type="region of interest" description="Disordered" evidence="2">
    <location>
        <begin position="188"/>
        <end position="213"/>
    </location>
</feature>
<feature type="compositionally biased region" description="Polar residues" evidence="2">
    <location>
        <begin position="429"/>
        <end position="439"/>
    </location>
</feature>
<dbReference type="AlphaFoldDB" id="A0A0L0C3X1"/>
<keyword evidence="4" id="KW-1185">Reference proteome</keyword>
<proteinExistence type="predicted"/>
<comment type="caution">
    <text evidence="3">The sequence shown here is derived from an EMBL/GenBank/DDBJ whole genome shotgun (WGS) entry which is preliminary data.</text>
</comment>